<comment type="caution">
    <text evidence="1">The sequence shown here is derived from an EMBL/GenBank/DDBJ whole genome shotgun (WGS) entry which is preliminary data.</text>
</comment>
<dbReference type="EMBL" id="JABFAC010000009">
    <property type="protein sequence ID" value="MBA0625250.1"/>
    <property type="molecule type" value="Genomic_DNA"/>
</dbReference>
<evidence type="ECO:0000313" key="2">
    <source>
        <dbReference type="Proteomes" id="UP000593561"/>
    </source>
</evidence>
<protein>
    <submittedName>
        <fullName evidence="1">Uncharacterized protein</fullName>
    </submittedName>
</protein>
<organism evidence="1 2">
    <name type="scientific">Gossypium davidsonii</name>
    <name type="common">Davidson's cotton</name>
    <name type="synonym">Gossypium klotzschianum subsp. davidsonii</name>
    <dbReference type="NCBI Taxonomy" id="34287"/>
    <lineage>
        <taxon>Eukaryota</taxon>
        <taxon>Viridiplantae</taxon>
        <taxon>Streptophyta</taxon>
        <taxon>Embryophyta</taxon>
        <taxon>Tracheophyta</taxon>
        <taxon>Spermatophyta</taxon>
        <taxon>Magnoliopsida</taxon>
        <taxon>eudicotyledons</taxon>
        <taxon>Gunneridae</taxon>
        <taxon>Pentapetalae</taxon>
        <taxon>rosids</taxon>
        <taxon>malvids</taxon>
        <taxon>Malvales</taxon>
        <taxon>Malvaceae</taxon>
        <taxon>Malvoideae</taxon>
        <taxon>Gossypium</taxon>
    </lineage>
</organism>
<proteinExistence type="predicted"/>
<evidence type="ECO:0000313" key="1">
    <source>
        <dbReference type="EMBL" id="MBA0625250.1"/>
    </source>
</evidence>
<accession>A0A7J8SHG5</accession>
<keyword evidence="2" id="KW-1185">Reference proteome</keyword>
<sequence>MALQLDLLVDGPIVTGEAIILHKDDLCATLLGKVSNKFDGYWILMNWLAKNFEKFLPHAIELSAFAAVVGMVATTISTSPSEQPIYVSDGDKFEWMSYADIDIISYILSKVLANREMWDANVSFIVHAIVEMHESDRVIWQLGWRQQILPPPRDLKELHNVDKWGMNNEDWREIHND</sequence>
<dbReference type="Proteomes" id="UP000593561">
    <property type="component" value="Unassembled WGS sequence"/>
</dbReference>
<gene>
    <name evidence="1" type="ORF">Godav_010473</name>
</gene>
<name>A0A7J8SHG5_GOSDV</name>
<dbReference type="AlphaFoldDB" id="A0A7J8SHG5"/>
<reference evidence="1 2" key="1">
    <citation type="journal article" date="2019" name="Genome Biol. Evol.">
        <title>Insights into the evolution of the New World diploid cottons (Gossypium, subgenus Houzingenia) based on genome sequencing.</title>
        <authorList>
            <person name="Grover C.E."/>
            <person name="Arick M.A. 2nd"/>
            <person name="Thrash A."/>
            <person name="Conover J.L."/>
            <person name="Sanders W.S."/>
            <person name="Peterson D.G."/>
            <person name="Frelichowski J.E."/>
            <person name="Scheffler J.A."/>
            <person name="Scheffler B.E."/>
            <person name="Wendel J.F."/>
        </authorList>
    </citation>
    <scope>NUCLEOTIDE SEQUENCE [LARGE SCALE GENOMIC DNA]</scope>
    <source>
        <strain evidence="1">27</strain>
        <tissue evidence="1">Leaf</tissue>
    </source>
</reference>